<evidence type="ECO:0000259" key="12">
    <source>
        <dbReference type="Pfam" id="PF02687"/>
    </source>
</evidence>
<gene>
    <name evidence="14" type="ORF">FJY75_00475</name>
</gene>
<evidence type="ECO:0000256" key="3">
    <source>
        <dbReference type="ARBA" id="ARBA00021907"/>
    </source>
</evidence>
<evidence type="ECO:0000256" key="10">
    <source>
        <dbReference type="PIRNR" id="PIRNR003097"/>
    </source>
</evidence>
<evidence type="ECO:0000259" key="13">
    <source>
        <dbReference type="Pfam" id="PF18075"/>
    </source>
</evidence>
<dbReference type="Pfam" id="PF18075">
    <property type="entry name" value="FtsX_ECD"/>
    <property type="match status" value="1"/>
</dbReference>
<dbReference type="Pfam" id="PF02687">
    <property type="entry name" value="FtsX"/>
    <property type="match status" value="1"/>
</dbReference>
<feature type="transmembrane region" description="Helical" evidence="11">
    <location>
        <begin position="258"/>
        <end position="280"/>
    </location>
</feature>
<dbReference type="EMBL" id="VGIY01000005">
    <property type="protein sequence ID" value="MBM3316302.1"/>
    <property type="molecule type" value="Genomic_DNA"/>
</dbReference>
<feature type="transmembrane region" description="Helical" evidence="11">
    <location>
        <begin position="175"/>
        <end position="197"/>
    </location>
</feature>
<name>A0A937X9G2_UNCEI</name>
<dbReference type="GO" id="GO:0051301">
    <property type="term" value="P:cell division"/>
    <property type="evidence" value="ECO:0007669"/>
    <property type="project" value="UniProtKB-KW"/>
</dbReference>
<evidence type="ECO:0000313" key="15">
    <source>
        <dbReference type="Proteomes" id="UP000748308"/>
    </source>
</evidence>
<keyword evidence="5 10" id="KW-0132">Cell division</keyword>
<evidence type="ECO:0000256" key="8">
    <source>
        <dbReference type="ARBA" id="ARBA00023136"/>
    </source>
</evidence>
<evidence type="ECO:0000256" key="2">
    <source>
        <dbReference type="ARBA" id="ARBA00007379"/>
    </source>
</evidence>
<dbReference type="PANTHER" id="PTHR47755">
    <property type="entry name" value="CELL DIVISION PROTEIN FTSX"/>
    <property type="match status" value="1"/>
</dbReference>
<feature type="transmembrane region" description="Helical" evidence="11">
    <location>
        <begin position="218"/>
        <end position="246"/>
    </location>
</feature>
<dbReference type="InterPro" id="IPR003838">
    <property type="entry name" value="ABC3_permease_C"/>
</dbReference>
<comment type="subcellular location">
    <subcellularLocation>
        <location evidence="1">Cell membrane</location>
        <topology evidence="1">Multi-pass membrane protein</topology>
    </subcellularLocation>
</comment>
<accession>A0A937X9G2</accession>
<evidence type="ECO:0000256" key="6">
    <source>
        <dbReference type="ARBA" id="ARBA00022692"/>
    </source>
</evidence>
<proteinExistence type="inferred from homology"/>
<dbReference type="PIRSF" id="PIRSF003097">
    <property type="entry name" value="FtsX"/>
    <property type="match status" value="1"/>
</dbReference>
<dbReference type="InterPro" id="IPR004513">
    <property type="entry name" value="FtsX"/>
</dbReference>
<keyword evidence="8 10" id="KW-0472">Membrane</keyword>
<organism evidence="14 15">
    <name type="scientific">Eiseniibacteriota bacterium</name>
    <dbReference type="NCBI Taxonomy" id="2212470"/>
    <lineage>
        <taxon>Bacteria</taxon>
        <taxon>Candidatus Eiseniibacteriota</taxon>
    </lineage>
</organism>
<keyword evidence="9 10" id="KW-0131">Cell cycle</keyword>
<dbReference type="Gene3D" id="3.30.70.3040">
    <property type="match status" value="1"/>
</dbReference>
<feature type="transmembrane region" description="Helical" evidence="11">
    <location>
        <begin position="21"/>
        <end position="42"/>
    </location>
</feature>
<dbReference type="PANTHER" id="PTHR47755:SF1">
    <property type="entry name" value="CELL DIVISION PROTEIN FTSX"/>
    <property type="match status" value="1"/>
</dbReference>
<evidence type="ECO:0000256" key="4">
    <source>
        <dbReference type="ARBA" id="ARBA00022475"/>
    </source>
</evidence>
<evidence type="ECO:0000256" key="7">
    <source>
        <dbReference type="ARBA" id="ARBA00022989"/>
    </source>
</evidence>
<keyword evidence="6 11" id="KW-0812">Transmembrane</keyword>
<evidence type="ECO:0000313" key="14">
    <source>
        <dbReference type="EMBL" id="MBM3316302.1"/>
    </source>
</evidence>
<evidence type="ECO:0000256" key="11">
    <source>
        <dbReference type="SAM" id="Phobius"/>
    </source>
</evidence>
<evidence type="ECO:0000256" key="9">
    <source>
        <dbReference type="ARBA" id="ARBA00023306"/>
    </source>
</evidence>
<feature type="domain" description="ABC3 transporter permease C-terminal" evidence="12">
    <location>
        <begin position="177"/>
        <end position="276"/>
    </location>
</feature>
<dbReference type="InterPro" id="IPR040690">
    <property type="entry name" value="FtsX_ECD"/>
</dbReference>
<evidence type="ECO:0000256" key="5">
    <source>
        <dbReference type="ARBA" id="ARBA00022618"/>
    </source>
</evidence>
<reference evidence="14" key="1">
    <citation type="submission" date="2019-03" db="EMBL/GenBank/DDBJ databases">
        <title>Lake Tanganyika Metagenome-Assembled Genomes (MAGs).</title>
        <authorList>
            <person name="Tran P."/>
        </authorList>
    </citation>
    <scope>NUCLEOTIDE SEQUENCE</scope>
    <source>
        <strain evidence="14">M_DeepCast_400m_m2_100</strain>
    </source>
</reference>
<dbReference type="AlphaFoldDB" id="A0A937X9G2"/>
<comment type="similarity">
    <text evidence="2 10">Belongs to the ABC-4 integral membrane protein family. FtsX subfamily.</text>
</comment>
<dbReference type="GO" id="GO:0005886">
    <property type="term" value="C:plasma membrane"/>
    <property type="evidence" value="ECO:0007669"/>
    <property type="project" value="UniProtKB-SubCell"/>
</dbReference>
<keyword evidence="4 10" id="KW-1003">Cell membrane</keyword>
<protein>
    <recommendedName>
        <fullName evidence="3 10">Cell division protein FtsX</fullName>
    </recommendedName>
</protein>
<dbReference type="Proteomes" id="UP000748308">
    <property type="component" value="Unassembled WGS sequence"/>
</dbReference>
<evidence type="ECO:0000256" key="1">
    <source>
        <dbReference type="ARBA" id="ARBA00004651"/>
    </source>
</evidence>
<dbReference type="GO" id="GO:0032153">
    <property type="term" value="C:cell division site"/>
    <property type="evidence" value="ECO:0007669"/>
    <property type="project" value="TreeGrafter"/>
</dbReference>
<feature type="domain" description="FtsX extracellular" evidence="13">
    <location>
        <begin position="59"/>
        <end position="152"/>
    </location>
</feature>
<comment type="caution">
    <text evidence="14">The sequence shown here is derived from an EMBL/GenBank/DDBJ whole genome shotgun (WGS) entry which is preliminary data.</text>
</comment>
<sequence>MRALAFFVQEGWSSLRRNLAASLAAVTALAAVLFVLLLLLLISHNILFLAARLEARKGLSVFLDPGLPPERVEELRRHFTGFREVASLRFVSRAAALADVEADLGTSRIEEILGGNPLPDTFLIEPAPGSADAAALERLAGEIGAYDGVEDVVYGRRWVEALDQGLRVVSQANGLTAGLAILAIILVLGNTLRLLVLMREEQLGVMKVIGATDAFLRAPFITAGALLCMLAAGAALICLYAGFLATRDWLAGVRFLPVHWLAFFFLGVGFVGLAGSWLTVQATLHHLARRGDSGRA</sequence>
<keyword evidence="7 11" id="KW-1133">Transmembrane helix</keyword>